<keyword evidence="6" id="KW-0472">Membrane</keyword>
<dbReference type="AlphaFoldDB" id="A0A9D2JA67"/>
<feature type="domain" description="NlpC/P60" evidence="7">
    <location>
        <begin position="450"/>
        <end position="573"/>
    </location>
</feature>
<keyword evidence="3" id="KW-0378">Hydrolase</keyword>
<reference evidence="8" key="1">
    <citation type="journal article" date="2021" name="PeerJ">
        <title>Extensive microbial diversity within the chicken gut microbiome revealed by metagenomics and culture.</title>
        <authorList>
            <person name="Gilroy R."/>
            <person name="Ravi A."/>
            <person name="Getino M."/>
            <person name="Pursley I."/>
            <person name="Horton D.L."/>
            <person name="Alikhan N.F."/>
            <person name="Baker D."/>
            <person name="Gharbi K."/>
            <person name="Hall N."/>
            <person name="Watson M."/>
            <person name="Adriaenssens E.M."/>
            <person name="Foster-Nyarko E."/>
            <person name="Jarju S."/>
            <person name="Secka A."/>
            <person name="Antonio M."/>
            <person name="Oren A."/>
            <person name="Chaudhuri R.R."/>
            <person name="La Ragione R."/>
            <person name="Hildebrand F."/>
            <person name="Pallen M.J."/>
        </authorList>
    </citation>
    <scope>NUCLEOTIDE SEQUENCE</scope>
    <source>
        <strain evidence="8">ChiSxjej1B13-11774</strain>
    </source>
</reference>
<dbReference type="InterPro" id="IPR000064">
    <property type="entry name" value="NLP_P60_dom"/>
</dbReference>
<dbReference type="EMBL" id="DXBP01000043">
    <property type="protein sequence ID" value="HIZ42188.1"/>
    <property type="molecule type" value="Genomic_DNA"/>
</dbReference>
<keyword evidence="2" id="KW-0645">Protease</keyword>
<feature type="region of interest" description="Disordered" evidence="5">
    <location>
        <begin position="19"/>
        <end position="121"/>
    </location>
</feature>
<dbReference type="GO" id="GO:0006508">
    <property type="term" value="P:proteolysis"/>
    <property type="evidence" value="ECO:0007669"/>
    <property type="project" value="UniProtKB-KW"/>
</dbReference>
<evidence type="ECO:0000256" key="5">
    <source>
        <dbReference type="SAM" id="MobiDB-lite"/>
    </source>
</evidence>
<dbReference type="InterPro" id="IPR038765">
    <property type="entry name" value="Papain-like_cys_pep_sf"/>
</dbReference>
<protein>
    <submittedName>
        <fullName evidence="8">C40 family peptidase</fullName>
    </submittedName>
</protein>
<dbReference type="NCBIfam" id="NF045974">
    <property type="entry name" value="conju_CD1108"/>
    <property type="match status" value="1"/>
</dbReference>
<evidence type="ECO:0000256" key="1">
    <source>
        <dbReference type="ARBA" id="ARBA00007074"/>
    </source>
</evidence>
<evidence type="ECO:0000259" key="7">
    <source>
        <dbReference type="PROSITE" id="PS51935"/>
    </source>
</evidence>
<feature type="compositionally biased region" description="Basic and acidic residues" evidence="5">
    <location>
        <begin position="93"/>
        <end position="103"/>
    </location>
</feature>
<dbReference type="GO" id="GO:0008234">
    <property type="term" value="F:cysteine-type peptidase activity"/>
    <property type="evidence" value="ECO:0007669"/>
    <property type="project" value="UniProtKB-KW"/>
</dbReference>
<dbReference type="Pfam" id="PF00877">
    <property type="entry name" value="NLPC_P60"/>
    <property type="match status" value="1"/>
</dbReference>
<keyword evidence="4" id="KW-0788">Thiol protease</keyword>
<sequence length="574" mass="63114">MKRKTARLTFTEEELANPNVRRAAKKAARAADRADKAKAKLSTRAPPKRGLKMDTDKAKERSAQLRFGKAEFGEEIAKPKRRKPGVEALLSGEAHRQVDKQNQDENAGVQAAHEGERLAEGAAKKLKDGKYSKKLKAYKKAEKLDKAADKANIRALHRKKQAEQPTSNPISRWKQRQQIKASYYARKTGSKISGGAANTARSAATKKAKAAAAKAAQFASTHAHMILMGGVLVLLIMVIFCFITSCSVFFPGGMGTIWTTSYTAEDEDILGAETDYQALEEALRAEIAAIPSSYPDYDEYTWDLDPITHDPHQLAAVLTAIHEAYTRGEVQGTMQSIFDAQYEIILTETIEIRTRTETRTGTDPTTGDTYTYEVEVQYEWKILNITLLNFGIDSVARGMLSGDDLDRYDILQETQGNRPELFGGVSVGYGSDGSGEKGIDYEVPAEALSDPEFAAMLEEAEKYLGTPYVWGGSSPETGFDCSGYVCWVLNQSGWDVGRTTANGLWQQAAKVSEHEVKPGDLVFFQGTYDTPGASHVGLYVGDGMMISAGDPIKYSNIHSSYWDKHLLGFGRIPK</sequence>
<evidence type="ECO:0000256" key="3">
    <source>
        <dbReference type="ARBA" id="ARBA00022801"/>
    </source>
</evidence>
<feature type="compositionally biased region" description="Basic and acidic residues" evidence="5">
    <location>
        <begin position="29"/>
        <end position="38"/>
    </location>
</feature>
<dbReference type="PROSITE" id="PS51935">
    <property type="entry name" value="NLPC_P60"/>
    <property type="match status" value="1"/>
</dbReference>
<evidence type="ECO:0000313" key="8">
    <source>
        <dbReference type="EMBL" id="HIZ42188.1"/>
    </source>
</evidence>
<dbReference type="PANTHER" id="PTHR47053:SF1">
    <property type="entry name" value="MUREIN DD-ENDOPEPTIDASE MEPH-RELATED"/>
    <property type="match status" value="1"/>
</dbReference>
<keyword evidence="6" id="KW-1133">Transmembrane helix</keyword>
<dbReference type="PANTHER" id="PTHR47053">
    <property type="entry name" value="MUREIN DD-ENDOPEPTIDASE MEPH-RELATED"/>
    <property type="match status" value="1"/>
</dbReference>
<keyword evidence="6" id="KW-0812">Transmembrane</keyword>
<evidence type="ECO:0000256" key="2">
    <source>
        <dbReference type="ARBA" id="ARBA00022670"/>
    </source>
</evidence>
<dbReference type="SUPFAM" id="SSF54001">
    <property type="entry name" value="Cysteine proteinases"/>
    <property type="match status" value="1"/>
</dbReference>
<feature type="compositionally biased region" description="Basic and acidic residues" evidence="5">
    <location>
        <begin position="51"/>
        <end position="78"/>
    </location>
</feature>
<feature type="transmembrane region" description="Helical" evidence="6">
    <location>
        <begin position="226"/>
        <end position="250"/>
    </location>
</feature>
<dbReference type="Proteomes" id="UP000824048">
    <property type="component" value="Unassembled WGS sequence"/>
</dbReference>
<evidence type="ECO:0000313" key="9">
    <source>
        <dbReference type="Proteomes" id="UP000824048"/>
    </source>
</evidence>
<accession>A0A9D2JA67</accession>
<evidence type="ECO:0000256" key="4">
    <source>
        <dbReference type="ARBA" id="ARBA00022807"/>
    </source>
</evidence>
<proteinExistence type="inferred from homology"/>
<dbReference type="InterPro" id="IPR051202">
    <property type="entry name" value="Peptidase_C40"/>
</dbReference>
<evidence type="ECO:0000256" key="6">
    <source>
        <dbReference type="SAM" id="Phobius"/>
    </source>
</evidence>
<comment type="caution">
    <text evidence="8">The sequence shown here is derived from an EMBL/GenBank/DDBJ whole genome shotgun (WGS) entry which is preliminary data.</text>
</comment>
<dbReference type="Gene3D" id="3.90.1720.10">
    <property type="entry name" value="endopeptidase domain like (from Nostoc punctiforme)"/>
    <property type="match status" value="1"/>
</dbReference>
<reference evidence="8" key="2">
    <citation type="submission" date="2021-04" db="EMBL/GenBank/DDBJ databases">
        <authorList>
            <person name="Gilroy R."/>
        </authorList>
    </citation>
    <scope>NUCLEOTIDE SEQUENCE</scope>
    <source>
        <strain evidence="8">ChiSxjej1B13-11774</strain>
    </source>
</reference>
<gene>
    <name evidence="8" type="ORF">H9811_06475</name>
</gene>
<organism evidence="8 9">
    <name type="scientific">Candidatus Gemmiger excrementigallinarum</name>
    <dbReference type="NCBI Taxonomy" id="2838609"/>
    <lineage>
        <taxon>Bacteria</taxon>
        <taxon>Bacillati</taxon>
        <taxon>Bacillota</taxon>
        <taxon>Clostridia</taxon>
        <taxon>Eubacteriales</taxon>
        <taxon>Gemmiger</taxon>
    </lineage>
</organism>
<comment type="similarity">
    <text evidence="1">Belongs to the peptidase C40 family.</text>
</comment>
<name>A0A9D2JA67_9FIRM</name>